<sequence length="126" mass="13349">MDPYSSFFMAPRQESGAPVGCSHHCPSLLGQRQARASEEKEKGWEPGASSPFILCCVQNGTSVDTTWDSVDTLSQNSPEGVLGRPLVSTLLELVSTHCPSLARSIVSTPVRGSDEDPEESDGAGQA</sequence>
<protein>
    <submittedName>
        <fullName evidence="2">Uncharacterized protein</fullName>
    </submittedName>
</protein>
<dbReference type="AlphaFoldDB" id="A0A843TSD1"/>
<reference evidence="2" key="1">
    <citation type="submission" date="2017-07" db="EMBL/GenBank/DDBJ databases">
        <title>Taro Niue Genome Assembly and Annotation.</title>
        <authorList>
            <person name="Atibalentja N."/>
            <person name="Keating K."/>
            <person name="Fields C.J."/>
        </authorList>
    </citation>
    <scope>NUCLEOTIDE SEQUENCE</scope>
    <source>
        <strain evidence="2">Niue_2</strain>
        <tissue evidence="2">Leaf</tissue>
    </source>
</reference>
<proteinExistence type="predicted"/>
<evidence type="ECO:0000313" key="3">
    <source>
        <dbReference type="Proteomes" id="UP000652761"/>
    </source>
</evidence>
<comment type="caution">
    <text evidence="2">The sequence shown here is derived from an EMBL/GenBank/DDBJ whole genome shotgun (WGS) entry which is preliminary data.</text>
</comment>
<keyword evidence="3" id="KW-1185">Reference proteome</keyword>
<accession>A0A843TSD1</accession>
<feature type="region of interest" description="Disordered" evidence="1">
    <location>
        <begin position="105"/>
        <end position="126"/>
    </location>
</feature>
<feature type="region of interest" description="Disordered" evidence="1">
    <location>
        <begin position="1"/>
        <end position="20"/>
    </location>
</feature>
<evidence type="ECO:0000313" key="2">
    <source>
        <dbReference type="EMBL" id="MQL73965.1"/>
    </source>
</evidence>
<feature type="compositionally biased region" description="Acidic residues" evidence="1">
    <location>
        <begin position="115"/>
        <end position="126"/>
    </location>
</feature>
<name>A0A843TSD1_COLES</name>
<dbReference type="EMBL" id="NMUH01000185">
    <property type="protein sequence ID" value="MQL73965.1"/>
    <property type="molecule type" value="Genomic_DNA"/>
</dbReference>
<gene>
    <name evidence="2" type="ORF">Taro_006305</name>
</gene>
<organism evidence="2 3">
    <name type="scientific">Colocasia esculenta</name>
    <name type="common">Wild taro</name>
    <name type="synonym">Arum esculentum</name>
    <dbReference type="NCBI Taxonomy" id="4460"/>
    <lineage>
        <taxon>Eukaryota</taxon>
        <taxon>Viridiplantae</taxon>
        <taxon>Streptophyta</taxon>
        <taxon>Embryophyta</taxon>
        <taxon>Tracheophyta</taxon>
        <taxon>Spermatophyta</taxon>
        <taxon>Magnoliopsida</taxon>
        <taxon>Liliopsida</taxon>
        <taxon>Araceae</taxon>
        <taxon>Aroideae</taxon>
        <taxon>Colocasieae</taxon>
        <taxon>Colocasia</taxon>
    </lineage>
</organism>
<evidence type="ECO:0000256" key="1">
    <source>
        <dbReference type="SAM" id="MobiDB-lite"/>
    </source>
</evidence>
<dbReference type="Proteomes" id="UP000652761">
    <property type="component" value="Unassembled WGS sequence"/>
</dbReference>